<evidence type="ECO:0008006" key="3">
    <source>
        <dbReference type="Google" id="ProtNLM"/>
    </source>
</evidence>
<dbReference type="Pfam" id="PF10094">
    <property type="entry name" value="DUF2332"/>
    <property type="match status" value="1"/>
</dbReference>
<gene>
    <name evidence="1" type="ORF">ACH61_01037</name>
</gene>
<proteinExistence type="predicted"/>
<evidence type="ECO:0000313" key="1">
    <source>
        <dbReference type="EMBL" id="KZX21825.1"/>
    </source>
</evidence>
<name>A0A168G714_9MICO</name>
<keyword evidence="2" id="KW-1185">Reference proteome</keyword>
<reference evidence="1 2" key="1">
    <citation type="submission" date="2015-08" db="EMBL/GenBank/DDBJ databases">
        <title>Draft Genome Sequence of Rathayibacter sp. Strain VKM Ac-2596 Isolated from Leaf Gall Induced by Plant-Parasitic Nematodes.</title>
        <authorList>
            <person name="Vasilenko O.V."/>
            <person name="Starodumova I.P."/>
            <person name="Tarlachkov S.V."/>
            <person name="Dorofeeva L.V."/>
            <person name="Evtushenko L.I."/>
        </authorList>
    </citation>
    <scope>NUCLEOTIDE SEQUENCE [LARGE SCALE GENOMIC DNA]</scope>
    <source>
        <strain evidence="1 2">VKM Ac-2596</strain>
    </source>
</reference>
<accession>A0A168G714</accession>
<dbReference type="AlphaFoldDB" id="A0A168G714"/>
<dbReference type="Proteomes" id="UP000076717">
    <property type="component" value="Unassembled WGS sequence"/>
</dbReference>
<dbReference type="InterPro" id="IPR011200">
    <property type="entry name" value="UCP012608"/>
</dbReference>
<protein>
    <recommendedName>
        <fullName evidence="3">DUF2332 domain-containing protein</fullName>
    </recommendedName>
</protein>
<dbReference type="RefSeq" id="WP_413784023.1">
    <property type="nucleotide sequence ID" value="NZ_LIIN01000024.1"/>
</dbReference>
<organism evidence="1 2">
    <name type="scientific">Rathayibacter tanaceti</name>
    <dbReference type="NCBI Taxonomy" id="1671680"/>
    <lineage>
        <taxon>Bacteria</taxon>
        <taxon>Bacillati</taxon>
        <taxon>Actinomycetota</taxon>
        <taxon>Actinomycetes</taxon>
        <taxon>Micrococcales</taxon>
        <taxon>Microbacteriaceae</taxon>
        <taxon>Rathayibacter</taxon>
    </lineage>
</organism>
<dbReference type="EMBL" id="LIIN01000024">
    <property type="protein sequence ID" value="KZX21825.1"/>
    <property type="molecule type" value="Genomic_DNA"/>
</dbReference>
<sequence length="217" mass="23312">MTSTAERYRRAAVELAQTSQRQVEWALAVAGDARLLDLIDGLPVQHRQPSLLFSVARLLGVPDVDGAGFAEWLRVEWARVAPVASERRTQTNEALRCTALVAALERITEPSEPVALVEIGASAGLCLVPERYSYAFEAAGGEVRLGAGAPLLRCTVTGGSAPHGFRSWPGGGASTCVRSTCARPVTVPGWRRCCHPTGRSAPRGCARRWRCCGRIHP</sequence>
<comment type="caution">
    <text evidence="1">The sequence shown here is derived from an EMBL/GenBank/DDBJ whole genome shotgun (WGS) entry which is preliminary data.</text>
</comment>
<evidence type="ECO:0000313" key="2">
    <source>
        <dbReference type="Proteomes" id="UP000076717"/>
    </source>
</evidence>